<feature type="domain" description="N-acetyltransferase" evidence="1">
    <location>
        <begin position="2"/>
        <end position="161"/>
    </location>
</feature>
<dbReference type="Proteomes" id="UP000568380">
    <property type="component" value="Unassembled WGS sequence"/>
</dbReference>
<dbReference type="InterPro" id="IPR000182">
    <property type="entry name" value="GNAT_dom"/>
</dbReference>
<reference evidence="2 3" key="1">
    <citation type="submission" date="2020-08" db="EMBL/GenBank/DDBJ databases">
        <title>Genomic Encyclopedia of Type Strains, Phase IV (KMG-IV): sequencing the most valuable type-strain genomes for metagenomic binning, comparative biology and taxonomic classification.</title>
        <authorList>
            <person name="Goeker M."/>
        </authorList>
    </citation>
    <scope>NUCLEOTIDE SEQUENCE [LARGE SCALE GENOMIC DNA]</scope>
    <source>
        <strain evidence="2 3">DSM 45385</strain>
    </source>
</reference>
<dbReference type="Gene3D" id="3.40.630.30">
    <property type="match status" value="1"/>
</dbReference>
<dbReference type="EC" id="2.3.1.183" evidence="2"/>
<keyword evidence="2" id="KW-0012">Acyltransferase</keyword>
<dbReference type="RefSeq" id="WP_184962117.1">
    <property type="nucleotide sequence ID" value="NZ_JACHIN010000004.1"/>
</dbReference>
<gene>
    <name evidence="2" type="ORF">HNR40_003341</name>
</gene>
<organism evidence="2 3">
    <name type="scientific">Nonomuraea endophytica</name>
    <dbReference type="NCBI Taxonomy" id="714136"/>
    <lineage>
        <taxon>Bacteria</taxon>
        <taxon>Bacillati</taxon>
        <taxon>Actinomycetota</taxon>
        <taxon>Actinomycetes</taxon>
        <taxon>Streptosporangiales</taxon>
        <taxon>Streptosporangiaceae</taxon>
        <taxon>Nonomuraea</taxon>
    </lineage>
</organism>
<dbReference type="EMBL" id="JACHIN010000004">
    <property type="protein sequence ID" value="MBB5077866.1"/>
    <property type="molecule type" value="Genomic_DNA"/>
</dbReference>
<comment type="caution">
    <text evidence="2">The sequence shown here is derived from an EMBL/GenBank/DDBJ whole genome shotgun (WGS) entry which is preliminary data.</text>
</comment>
<keyword evidence="3" id="KW-1185">Reference proteome</keyword>
<accession>A0A7W8A1J5</accession>
<dbReference type="AlphaFoldDB" id="A0A7W8A1J5"/>
<keyword evidence="2" id="KW-0808">Transferase</keyword>
<evidence type="ECO:0000259" key="1">
    <source>
        <dbReference type="PROSITE" id="PS51186"/>
    </source>
</evidence>
<dbReference type="PANTHER" id="PTHR43072:SF8">
    <property type="entry name" value="ACYLTRANSFERASE FABY-RELATED"/>
    <property type="match status" value="1"/>
</dbReference>
<dbReference type="InterPro" id="IPR016181">
    <property type="entry name" value="Acyl_CoA_acyltransferase"/>
</dbReference>
<dbReference type="PROSITE" id="PS51186">
    <property type="entry name" value="GNAT"/>
    <property type="match status" value="1"/>
</dbReference>
<dbReference type="CDD" id="cd04301">
    <property type="entry name" value="NAT_SF"/>
    <property type="match status" value="1"/>
</dbReference>
<dbReference type="PANTHER" id="PTHR43072">
    <property type="entry name" value="N-ACETYLTRANSFERASE"/>
    <property type="match status" value="1"/>
</dbReference>
<dbReference type="Pfam" id="PF00583">
    <property type="entry name" value="Acetyltransf_1"/>
    <property type="match status" value="1"/>
</dbReference>
<proteinExistence type="predicted"/>
<evidence type="ECO:0000313" key="2">
    <source>
        <dbReference type="EMBL" id="MBB5077866.1"/>
    </source>
</evidence>
<dbReference type="SUPFAM" id="SSF55729">
    <property type="entry name" value="Acyl-CoA N-acyltransferases (Nat)"/>
    <property type="match status" value="1"/>
</dbReference>
<dbReference type="GO" id="GO:0102971">
    <property type="term" value="F:phosphinothricin N-acetyltransferase activity"/>
    <property type="evidence" value="ECO:0007669"/>
    <property type="project" value="UniProtKB-EC"/>
</dbReference>
<protein>
    <submittedName>
        <fullName evidence="2">Phosphinothricin acetyltransferase</fullName>
        <ecNumber evidence="2">2.3.1.183</ecNumber>
    </submittedName>
</protein>
<evidence type="ECO:0000313" key="3">
    <source>
        <dbReference type="Proteomes" id="UP000568380"/>
    </source>
</evidence>
<name>A0A7W8A1J5_9ACTN</name>
<sequence>MSVIRPVTEADLPAVADIYAHYVLNTVATFEENPPGQDFWRAKAATGLPFLVAEADGAVGGFAYAGQYRPKPAYRHSLEDTVYLAPGFTGRGLGRALLEALVAACRESGARQIIAVIADGGDPASAKLHRALGFQEAGRLRAVGFKHGRWLDTVLMQLDLS</sequence>